<name>A0A644X728_9ZZZZ</name>
<dbReference type="SUPFAM" id="SSF53822">
    <property type="entry name" value="Periplasmic binding protein-like I"/>
    <property type="match status" value="1"/>
</dbReference>
<evidence type="ECO:0000256" key="2">
    <source>
        <dbReference type="ARBA" id="ARBA00023125"/>
    </source>
</evidence>
<dbReference type="InterPro" id="IPR000843">
    <property type="entry name" value="HTH_LacI"/>
</dbReference>
<dbReference type="Gene3D" id="1.10.260.40">
    <property type="entry name" value="lambda repressor-like DNA-binding domains"/>
    <property type="match status" value="1"/>
</dbReference>
<dbReference type="Gene3D" id="3.40.50.2300">
    <property type="match status" value="2"/>
</dbReference>
<dbReference type="PANTHER" id="PTHR30146">
    <property type="entry name" value="LACI-RELATED TRANSCRIPTIONAL REPRESSOR"/>
    <property type="match status" value="1"/>
</dbReference>
<keyword evidence="1" id="KW-0805">Transcription regulation</keyword>
<evidence type="ECO:0000313" key="5">
    <source>
        <dbReference type="EMBL" id="MPM11986.1"/>
    </source>
</evidence>
<dbReference type="SUPFAM" id="SSF47413">
    <property type="entry name" value="lambda repressor-like DNA-binding domains"/>
    <property type="match status" value="1"/>
</dbReference>
<gene>
    <name evidence="5" type="primary">ccpA_17</name>
    <name evidence="5" type="ORF">SDC9_58337</name>
</gene>
<dbReference type="AlphaFoldDB" id="A0A644X728"/>
<dbReference type="PRINTS" id="PR00036">
    <property type="entry name" value="HTHLACI"/>
</dbReference>
<proteinExistence type="predicted"/>
<keyword evidence="3" id="KW-0804">Transcription</keyword>
<organism evidence="5">
    <name type="scientific">bioreactor metagenome</name>
    <dbReference type="NCBI Taxonomy" id="1076179"/>
    <lineage>
        <taxon>unclassified sequences</taxon>
        <taxon>metagenomes</taxon>
        <taxon>ecological metagenomes</taxon>
    </lineage>
</organism>
<reference evidence="5" key="1">
    <citation type="submission" date="2019-08" db="EMBL/GenBank/DDBJ databases">
        <authorList>
            <person name="Kucharzyk K."/>
            <person name="Murdoch R.W."/>
            <person name="Higgins S."/>
            <person name="Loffler F."/>
        </authorList>
    </citation>
    <scope>NUCLEOTIDE SEQUENCE</scope>
</reference>
<dbReference type="SMART" id="SM00354">
    <property type="entry name" value="HTH_LACI"/>
    <property type="match status" value="1"/>
</dbReference>
<dbReference type="InterPro" id="IPR010982">
    <property type="entry name" value="Lambda_DNA-bd_dom_sf"/>
</dbReference>
<dbReference type="PROSITE" id="PS00356">
    <property type="entry name" value="HTH_LACI_1"/>
    <property type="match status" value="1"/>
</dbReference>
<comment type="caution">
    <text evidence="5">The sequence shown here is derived from an EMBL/GenBank/DDBJ whole genome shotgun (WGS) entry which is preliminary data.</text>
</comment>
<keyword evidence="2" id="KW-0238">DNA-binding</keyword>
<dbReference type="CDD" id="cd01392">
    <property type="entry name" value="HTH_LacI"/>
    <property type="match status" value="1"/>
</dbReference>
<dbReference type="Pfam" id="PF13377">
    <property type="entry name" value="Peripla_BP_3"/>
    <property type="match status" value="1"/>
</dbReference>
<dbReference type="CDD" id="cd06267">
    <property type="entry name" value="PBP1_LacI_sugar_binding-like"/>
    <property type="match status" value="1"/>
</dbReference>
<accession>A0A644X728</accession>
<sequence length="340" mass="38474">MINIRDIARIAGVGVSTVSRIINNHPDVKEQTRERVLEIIRENNYIPNNSARNLKKNNTNNIGVLIKGVFNPFFSEMLDSISKRISKAGYSMILEHHDYLSDDEMNNLISMIKEKRLQGVICLGGNFTEARNDDFNDIQVPVVLTSINHKYGKEFFNFSSVSIDNEKSAYIATEYLIECGHRNIAILLGDENDFGIGYLREAGYLKALRENNIEFNSNYKILGNYDYRGAYEETNKLLKTNKDITAIFAISDIMAVGCAKAIKDNGLEVGRDVAVMGFDGMDISEFYNPTITTVIQPKLEMAKISVDLLLDLIADKTDNKHVILNTELIYRESTDFKIEN</sequence>
<dbReference type="Pfam" id="PF00356">
    <property type="entry name" value="LacI"/>
    <property type="match status" value="1"/>
</dbReference>
<protein>
    <submittedName>
        <fullName evidence="5">Catabolite control protein A</fullName>
    </submittedName>
</protein>
<evidence type="ECO:0000256" key="3">
    <source>
        <dbReference type="ARBA" id="ARBA00023163"/>
    </source>
</evidence>
<dbReference type="InterPro" id="IPR046335">
    <property type="entry name" value="LacI/GalR-like_sensor"/>
</dbReference>
<evidence type="ECO:0000256" key="1">
    <source>
        <dbReference type="ARBA" id="ARBA00023015"/>
    </source>
</evidence>
<dbReference type="PROSITE" id="PS50932">
    <property type="entry name" value="HTH_LACI_2"/>
    <property type="match status" value="1"/>
</dbReference>
<dbReference type="InterPro" id="IPR028082">
    <property type="entry name" value="Peripla_BP_I"/>
</dbReference>
<dbReference type="GO" id="GO:0000976">
    <property type="term" value="F:transcription cis-regulatory region binding"/>
    <property type="evidence" value="ECO:0007669"/>
    <property type="project" value="TreeGrafter"/>
</dbReference>
<dbReference type="EMBL" id="VSSQ01001907">
    <property type="protein sequence ID" value="MPM11986.1"/>
    <property type="molecule type" value="Genomic_DNA"/>
</dbReference>
<dbReference type="GO" id="GO:0003700">
    <property type="term" value="F:DNA-binding transcription factor activity"/>
    <property type="evidence" value="ECO:0007669"/>
    <property type="project" value="TreeGrafter"/>
</dbReference>
<feature type="domain" description="HTH lacI-type" evidence="4">
    <location>
        <begin position="2"/>
        <end position="56"/>
    </location>
</feature>
<evidence type="ECO:0000259" key="4">
    <source>
        <dbReference type="PROSITE" id="PS50932"/>
    </source>
</evidence>
<dbReference type="PANTHER" id="PTHR30146:SF109">
    <property type="entry name" value="HTH-TYPE TRANSCRIPTIONAL REGULATOR GALS"/>
    <property type="match status" value="1"/>
</dbReference>